<feature type="domain" description="RanBP2-type" evidence="12">
    <location>
        <begin position="294"/>
        <end position="325"/>
    </location>
</feature>
<evidence type="ECO:0000256" key="5">
    <source>
        <dbReference type="ARBA" id="ARBA00022833"/>
    </source>
</evidence>
<dbReference type="InterPro" id="IPR012677">
    <property type="entry name" value="Nucleotide-bd_a/b_plait_sf"/>
</dbReference>
<feature type="region of interest" description="Disordered" evidence="10">
    <location>
        <begin position="137"/>
        <end position="177"/>
    </location>
</feature>
<dbReference type="Proteomes" id="UP000234681">
    <property type="component" value="Chromosome 10"/>
</dbReference>
<dbReference type="EMBL" id="CH473948">
    <property type="protein sequence ID" value="EDM05486.1"/>
    <property type="molecule type" value="Genomic_DNA"/>
</dbReference>
<dbReference type="RGD" id="1309595">
    <property type="gene designation" value="Taf15"/>
</dbReference>
<sequence length="394" mass="43248">MEIKAVKAMDRHNKAILAMGKRLILHMDKTMVVTPVMDKINQVIHSPMVVMRIKSRVPMASSHIITRDNKTRNHQEVKVEEHLHMASQTMVSKILMTSSQVMISTKAHMMSSPIISSMIPIIKTSSLTIHKGKTIATTHKCSGGDRGGFKNFGGHRDYGPRPDADSESDNSDNNTIFVQGLGEGVSTDQVGEFFKQIGIIKTNKKTGKPMINLYTDKDTGKPKGEATVSFDDPPSAKAAIDWFDGKEFHGNIIKVSFATRRPEFMRGGGSGGGRRGRGGYRGRGGFQGRGGDPKNGDWVCPNPSCGNMNFARRNSCNQCNEPRPEDSRPSGGEMTTEMISATDRTDDCFQYSLVSDMIHGELSECACCFPHGLLSSEIDIWVFIWVGGLGTVFL</sequence>
<evidence type="ECO:0000259" key="11">
    <source>
        <dbReference type="PROSITE" id="PS50102"/>
    </source>
</evidence>
<reference evidence="13" key="2">
    <citation type="submission" date="2005-07" db="EMBL/GenBank/DDBJ databases">
        <authorList>
            <person name="Mural R.J."/>
            <person name="Li P.W."/>
            <person name="Adams M.D."/>
            <person name="Amanatides P.G."/>
            <person name="Baden-Tillson H."/>
            <person name="Barnstead M."/>
            <person name="Chin S.H."/>
            <person name="Dew I."/>
            <person name="Evans C.A."/>
            <person name="Ferriera S."/>
            <person name="Flanigan M."/>
            <person name="Fosler C."/>
            <person name="Glodek A."/>
            <person name="Gu Z."/>
            <person name="Holt R.A."/>
            <person name="Jennings D."/>
            <person name="Kraft C.L."/>
            <person name="Lu F."/>
            <person name="Nguyen T."/>
            <person name="Nusskern D.R."/>
            <person name="Pfannkoch C.M."/>
            <person name="Sitter C."/>
            <person name="Sutton G.G."/>
            <person name="Venter J.C."/>
            <person name="Wang Z."/>
            <person name="Woodage T."/>
            <person name="Zheng X.H."/>
            <person name="Zhong F."/>
        </authorList>
    </citation>
    <scope>NUCLEOTIDE SEQUENCE</scope>
    <source>
        <strain evidence="13">BN</strain>
    </source>
</reference>
<evidence type="ECO:0000256" key="10">
    <source>
        <dbReference type="SAM" id="MobiDB-lite"/>
    </source>
</evidence>
<evidence type="ECO:0000256" key="8">
    <source>
        <dbReference type="PROSITE-ProRule" id="PRU00176"/>
    </source>
</evidence>
<feature type="region of interest" description="Disordered" evidence="10">
    <location>
        <begin position="264"/>
        <end position="288"/>
    </location>
</feature>
<gene>
    <name evidence="14" type="primary">Taf15</name>
    <name evidence="13" type="synonym">Taf15_predicted</name>
    <name evidence="13" type="ORF">rCG_33768</name>
</gene>
<keyword evidence="4 9" id="KW-0863">Zinc-finger</keyword>
<dbReference type="SUPFAM" id="SSF90209">
    <property type="entry name" value="Ran binding protein zinc finger-like"/>
    <property type="match status" value="1"/>
</dbReference>
<evidence type="ECO:0000256" key="3">
    <source>
        <dbReference type="ARBA" id="ARBA00022723"/>
    </source>
</evidence>
<evidence type="ECO:0000259" key="12">
    <source>
        <dbReference type="PROSITE" id="PS50199"/>
    </source>
</evidence>
<proteinExistence type="inferred from homology"/>
<comment type="subcellular location">
    <subcellularLocation>
        <location evidence="1">Nucleus</location>
    </subcellularLocation>
</comment>
<reference evidence="13" key="1">
    <citation type="journal article" date="2005" name="Genome Res.">
        <title>Gene and alternative splicing annotation with AIR.</title>
        <authorList>
            <person name="Florea L."/>
            <person name="Di Francesco V."/>
            <person name="Miller J."/>
            <person name="Turner R."/>
            <person name="Yao A."/>
            <person name="Harris M."/>
            <person name="Walenz B."/>
            <person name="Mobarry C."/>
            <person name="Merkulov G.V."/>
            <person name="Charlab R."/>
            <person name="Dew I."/>
            <person name="Deng Z."/>
            <person name="Istrail S."/>
            <person name="Li P."/>
            <person name="Sutton G."/>
        </authorList>
    </citation>
    <scope>NUCLEOTIDE SEQUENCE</scope>
    <source>
        <strain evidence="13">BN</strain>
    </source>
</reference>
<evidence type="ECO:0000256" key="7">
    <source>
        <dbReference type="ARBA" id="ARBA00023242"/>
    </source>
</evidence>
<dbReference type="InterPro" id="IPR000504">
    <property type="entry name" value="RRM_dom"/>
</dbReference>
<keyword evidence="7" id="KW-0539">Nucleus</keyword>
<comment type="similarity">
    <text evidence="2">Belongs to the RRM TET family.</text>
</comment>
<accession>A6HHI1</accession>
<keyword evidence="6 8" id="KW-0694">RNA-binding</keyword>
<keyword evidence="5" id="KW-0862">Zinc</keyword>
<dbReference type="InterPro" id="IPR035979">
    <property type="entry name" value="RBD_domain_sf"/>
</dbReference>
<dbReference type="GO" id="GO:0008270">
    <property type="term" value="F:zinc ion binding"/>
    <property type="evidence" value="ECO:0007669"/>
    <property type="project" value="UniProtKB-KW"/>
</dbReference>
<evidence type="ECO:0000256" key="2">
    <source>
        <dbReference type="ARBA" id="ARBA00008448"/>
    </source>
</evidence>
<feature type="domain" description="RRM" evidence="11">
    <location>
        <begin position="174"/>
        <end position="260"/>
    </location>
</feature>
<dbReference type="CTD" id="8148"/>
<protein>
    <submittedName>
        <fullName evidence="13">TAF15 RNA polymerase II, TATA box binding protein (TBP)-associated factor (Predicted), isoform CRA_a</fullName>
    </submittedName>
</protein>
<dbReference type="AlphaFoldDB" id="A6HHI1"/>
<dbReference type="GO" id="GO:0006355">
    <property type="term" value="P:regulation of DNA-templated transcription"/>
    <property type="evidence" value="ECO:0007669"/>
    <property type="project" value="InterPro"/>
</dbReference>
<name>A6HHI1_RAT</name>
<dbReference type="InterPro" id="IPR001876">
    <property type="entry name" value="Znf_RanBP2"/>
</dbReference>
<dbReference type="PROSITE" id="PS01358">
    <property type="entry name" value="ZF_RANBP2_1"/>
    <property type="match status" value="1"/>
</dbReference>
<dbReference type="GeneID" id="287571"/>
<dbReference type="PANTHER" id="PTHR23238">
    <property type="entry name" value="RNA BINDING PROTEIN"/>
    <property type="match status" value="1"/>
</dbReference>
<dbReference type="GO" id="GO:0005634">
    <property type="term" value="C:nucleus"/>
    <property type="evidence" value="ECO:0007669"/>
    <property type="project" value="UniProtKB-SubCell"/>
</dbReference>
<dbReference type="Gene3D" id="3.30.70.330">
    <property type="match status" value="1"/>
</dbReference>
<dbReference type="KEGG" id="rno:287571"/>
<dbReference type="GO" id="GO:0003723">
    <property type="term" value="F:RNA binding"/>
    <property type="evidence" value="ECO:0007669"/>
    <property type="project" value="UniProtKB-UniRule"/>
</dbReference>
<dbReference type="Pfam" id="PF00076">
    <property type="entry name" value="RRM_1"/>
    <property type="match status" value="1"/>
</dbReference>
<dbReference type="FunFam" id="4.10.1060.10:FF:000008">
    <property type="entry name" value="TATA-binding protein-associated factor 2N isoform X1"/>
    <property type="match status" value="1"/>
</dbReference>
<keyword evidence="3" id="KW-0479">Metal-binding</keyword>
<dbReference type="AGR" id="RGD:1309595"/>
<dbReference type="PROSITE" id="PS50199">
    <property type="entry name" value="ZF_RANBP2_2"/>
    <property type="match status" value="1"/>
</dbReference>
<evidence type="ECO:0000256" key="9">
    <source>
        <dbReference type="PROSITE-ProRule" id="PRU00322"/>
    </source>
</evidence>
<dbReference type="SMART" id="SM00360">
    <property type="entry name" value="RRM"/>
    <property type="match status" value="1"/>
</dbReference>
<dbReference type="CDD" id="cd12535">
    <property type="entry name" value="RRM_FUS_TAF15"/>
    <property type="match status" value="1"/>
</dbReference>
<evidence type="ECO:0000256" key="6">
    <source>
        <dbReference type="ARBA" id="ARBA00022884"/>
    </source>
</evidence>
<dbReference type="InterPro" id="IPR036443">
    <property type="entry name" value="Znf_RanBP2_sf"/>
</dbReference>
<organism evidence="13">
    <name type="scientific">Rattus norvegicus</name>
    <name type="common">Rat</name>
    <dbReference type="NCBI Taxonomy" id="10116"/>
    <lineage>
        <taxon>Eukaryota</taxon>
        <taxon>Metazoa</taxon>
        <taxon>Chordata</taxon>
        <taxon>Craniata</taxon>
        <taxon>Vertebrata</taxon>
        <taxon>Euteleostomi</taxon>
        <taxon>Mammalia</taxon>
        <taxon>Eutheria</taxon>
        <taxon>Euarchontoglires</taxon>
        <taxon>Glires</taxon>
        <taxon>Rodentia</taxon>
        <taxon>Myomorpha</taxon>
        <taxon>Muroidea</taxon>
        <taxon>Muridae</taxon>
        <taxon>Murinae</taxon>
        <taxon>Rattus</taxon>
    </lineage>
</organism>
<dbReference type="PROSITE" id="PS50102">
    <property type="entry name" value="RRM"/>
    <property type="match status" value="1"/>
</dbReference>
<feature type="compositionally biased region" description="Basic and acidic residues" evidence="10">
    <location>
        <begin position="154"/>
        <end position="164"/>
    </location>
</feature>
<evidence type="ECO:0000313" key="13">
    <source>
        <dbReference type="EMBL" id="EDM05486.1"/>
    </source>
</evidence>
<evidence type="ECO:0000313" key="14">
    <source>
        <dbReference type="RGD" id="1309595"/>
    </source>
</evidence>
<evidence type="ECO:0000256" key="4">
    <source>
        <dbReference type="ARBA" id="ARBA00022771"/>
    </source>
</evidence>
<dbReference type="SUPFAM" id="SSF54928">
    <property type="entry name" value="RNA-binding domain, RBD"/>
    <property type="match status" value="1"/>
</dbReference>
<evidence type="ECO:0000256" key="1">
    <source>
        <dbReference type="ARBA" id="ARBA00004123"/>
    </source>
</evidence>
<dbReference type="FunFam" id="3.30.70.330:FF:000246">
    <property type="entry name" value="TATA-binding protein-associated factor 2N isoform X1"/>
    <property type="match status" value="1"/>
</dbReference>
<dbReference type="Gene3D" id="4.10.1060.10">
    <property type="entry name" value="Zinc finger, RanBP2-type"/>
    <property type="match status" value="1"/>
</dbReference>
<dbReference type="SMART" id="SM00547">
    <property type="entry name" value="ZnF_RBZ"/>
    <property type="match status" value="1"/>
</dbReference>
<dbReference type="InterPro" id="IPR034870">
    <property type="entry name" value="TET_fam"/>
</dbReference>
<dbReference type="RefSeq" id="NP_001099294.2">
    <property type="nucleotide sequence ID" value="NM_001105824.2"/>
</dbReference>